<gene>
    <name evidence="2" type="ORF">SYNPS1DRAFT_31017</name>
</gene>
<proteinExistence type="predicted"/>
<dbReference type="OrthoDB" id="10488315at2759"/>
<evidence type="ECO:0008006" key="4">
    <source>
        <dbReference type="Google" id="ProtNLM"/>
    </source>
</evidence>
<feature type="compositionally biased region" description="Polar residues" evidence="1">
    <location>
        <begin position="226"/>
        <end position="245"/>
    </location>
</feature>
<reference evidence="3" key="1">
    <citation type="journal article" date="2018" name="Nat. Microbiol.">
        <title>Leveraging single-cell genomics to expand the fungal tree of life.</title>
        <authorList>
            <person name="Ahrendt S.R."/>
            <person name="Quandt C.A."/>
            <person name="Ciobanu D."/>
            <person name="Clum A."/>
            <person name="Salamov A."/>
            <person name="Andreopoulos B."/>
            <person name="Cheng J.F."/>
            <person name="Woyke T."/>
            <person name="Pelin A."/>
            <person name="Henrissat B."/>
            <person name="Reynolds N.K."/>
            <person name="Benny G.L."/>
            <person name="Smith M.E."/>
            <person name="James T.Y."/>
            <person name="Grigoriev I.V."/>
        </authorList>
    </citation>
    <scope>NUCLEOTIDE SEQUENCE [LARGE SCALE GENOMIC DNA]</scope>
    <source>
        <strain evidence="3">Benny S71-1</strain>
    </source>
</reference>
<organism evidence="2 3">
    <name type="scientific">Syncephalis pseudoplumigaleata</name>
    <dbReference type="NCBI Taxonomy" id="1712513"/>
    <lineage>
        <taxon>Eukaryota</taxon>
        <taxon>Fungi</taxon>
        <taxon>Fungi incertae sedis</taxon>
        <taxon>Zoopagomycota</taxon>
        <taxon>Zoopagomycotina</taxon>
        <taxon>Zoopagomycetes</taxon>
        <taxon>Zoopagales</taxon>
        <taxon>Piptocephalidaceae</taxon>
        <taxon>Syncephalis</taxon>
    </lineage>
</organism>
<dbReference type="EMBL" id="KZ991154">
    <property type="protein sequence ID" value="RKP23265.1"/>
    <property type="molecule type" value="Genomic_DNA"/>
</dbReference>
<feature type="region of interest" description="Disordered" evidence="1">
    <location>
        <begin position="224"/>
        <end position="246"/>
    </location>
</feature>
<dbReference type="Proteomes" id="UP000278143">
    <property type="component" value="Unassembled WGS sequence"/>
</dbReference>
<protein>
    <recommendedName>
        <fullName evidence="4">F-box domain-containing protein</fullName>
    </recommendedName>
</protein>
<accession>A0A4P9YTZ9</accession>
<evidence type="ECO:0000256" key="1">
    <source>
        <dbReference type="SAM" id="MobiDB-lite"/>
    </source>
</evidence>
<evidence type="ECO:0000313" key="2">
    <source>
        <dbReference type="EMBL" id="RKP23265.1"/>
    </source>
</evidence>
<sequence length="333" mass="37580">MSLFRRAPHFLVFPYELYPYLICYLEERAIASLAATCRTTYDVLACWDKLWRVRYLRRFNLQDRREAAWLRSCPTYTCPARHIGPRWFRVYCRRMLTESNLICNRYVTRPLPIDIGFTDYSLWHISDTVVSITETNNSGSSGGGNGSILRLGGRIAASTSRPSPHVAVRAIADNLPLNDHEAEVLASDHHILAYIPARHCGARVLPICRGLPFDITFAPIHRRARTTQASPSPASTAEQPASTAKHSPLNAAPIRCMFHGDDAADHSASVSSVAISDPWLMLSTKEAGQHRGFHHHFYHLHQRRWCGGHLQNLSHEHLEVESTRAPVHQPHCG</sequence>
<evidence type="ECO:0000313" key="3">
    <source>
        <dbReference type="Proteomes" id="UP000278143"/>
    </source>
</evidence>
<name>A0A4P9YTZ9_9FUNG</name>
<keyword evidence="3" id="KW-1185">Reference proteome</keyword>
<dbReference type="AlphaFoldDB" id="A0A4P9YTZ9"/>